<dbReference type="OrthoDB" id="7698527at2759"/>
<evidence type="ECO:0000313" key="2">
    <source>
        <dbReference type="Proteomes" id="UP000499080"/>
    </source>
</evidence>
<dbReference type="Proteomes" id="UP000499080">
    <property type="component" value="Unassembled WGS sequence"/>
</dbReference>
<proteinExistence type="predicted"/>
<gene>
    <name evidence="1" type="ORF">AVEN_97664_1</name>
</gene>
<protein>
    <recommendedName>
        <fullName evidence="3">Helitron helicase-like domain-containing protein</fullName>
    </recommendedName>
</protein>
<evidence type="ECO:0008006" key="3">
    <source>
        <dbReference type="Google" id="ProtNLM"/>
    </source>
</evidence>
<dbReference type="EMBL" id="BGPR01001598">
    <property type="protein sequence ID" value="GBM57555.1"/>
    <property type="molecule type" value="Genomic_DNA"/>
</dbReference>
<sequence>MVHPLIFPRGEQGWSNVVKYVEERRSAERNRFTQLQFYAYRLSVRSGFSLLQSSGKFFQYYVVDDYVKTEGSRLNYIRFNQKDIRVEFCRDS</sequence>
<dbReference type="AlphaFoldDB" id="A0A4Y2GXN7"/>
<dbReference type="PANTHER" id="PTHR45786:SF74">
    <property type="entry name" value="ATP-DEPENDENT DNA HELICASE"/>
    <property type="match status" value="1"/>
</dbReference>
<name>A0A4Y2GXN7_ARAVE</name>
<evidence type="ECO:0000313" key="1">
    <source>
        <dbReference type="EMBL" id="GBM57555.1"/>
    </source>
</evidence>
<accession>A0A4Y2GXN7</accession>
<reference evidence="1 2" key="1">
    <citation type="journal article" date="2019" name="Sci. Rep.">
        <title>Orb-weaving spider Araneus ventricosus genome elucidates the spidroin gene catalogue.</title>
        <authorList>
            <person name="Kono N."/>
            <person name="Nakamura H."/>
            <person name="Ohtoshi R."/>
            <person name="Moran D.A.P."/>
            <person name="Shinohara A."/>
            <person name="Yoshida Y."/>
            <person name="Fujiwara M."/>
            <person name="Mori M."/>
            <person name="Tomita M."/>
            <person name="Arakawa K."/>
        </authorList>
    </citation>
    <scope>NUCLEOTIDE SEQUENCE [LARGE SCALE GENOMIC DNA]</scope>
</reference>
<keyword evidence="2" id="KW-1185">Reference proteome</keyword>
<comment type="caution">
    <text evidence="1">The sequence shown here is derived from an EMBL/GenBank/DDBJ whole genome shotgun (WGS) entry which is preliminary data.</text>
</comment>
<organism evidence="1 2">
    <name type="scientific">Araneus ventricosus</name>
    <name type="common">Orbweaver spider</name>
    <name type="synonym">Epeira ventricosa</name>
    <dbReference type="NCBI Taxonomy" id="182803"/>
    <lineage>
        <taxon>Eukaryota</taxon>
        <taxon>Metazoa</taxon>
        <taxon>Ecdysozoa</taxon>
        <taxon>Arthropoda</taxon>
        <taxon>Chelicerata</taxon>
        <taxon>Arachnida</taxon>
        <taxon>Araneae</taxon>
        <taxon>Araneomorphae</taxon>
        <taxon>Entelegynae</taxon>
        <taxon>Araneoidea</taxon>
        <taxon>Araneidae</taxon>
        <taxon>Araneus</taxon>
    </lineage>
</organism>
<dbReference type="PANTHER" id="PTHR45786">
    <property type="entry name" value="DNA BINDING PROTEIN-LIKE"/>
    <property type="match status" value="1"/>
</dbReference>